<dbReference type="Proteomes" id="UP001589776">
    <property type="component" value="Unassembled WGS sequence"/>
</dbReference>
<dbReference type="SMART" id="SM00422">
    <property type="entry name" value="HTH_MERR"/>
    <property type="match status" value="1"/>
</dbReference>
<evidence type="ECO:0000313" key="6">
    <source>
        <dbReference type="Proteomes" id="UP001589776"/>
    </source>
</evidence>
<organism evidence="5 6">
    <name type="scientific">Paenibacillus chartarius</name>
    <dbReference type="NCBI Taxonomy" id="747481"/>
    <lineage>
        <taxon>Bacteria</taxon>
        <taxon>Bacillati</taxon>
        <taxon>Bacillota</taxon>
        <taxon>Bacilli</taxon>
        <taxon>Bacillales</taxon>
        <taxon>Paenibacillaceae</taxon>
        <taxon>Paenibacillus</taxon>
    </lineage>
</organism>
<name>A0ABV6DF93_9BACL</name>
<dbReference type="PRINTS" id="PR00040">
    <property type="entry name" value="HTHMERR"/>
</dbReference>
<dbReference type="EMBL" id="JBHLWN010000014">
    <property type="protein sequence ID" value="MFC0211311.1"/>
    <property type="molecule type" value="Genomic_DNA"/>
</dbReference>
<keyword evidence="6" id="KW-1185">Reference proteome</keyword>
<dbReference type="PROSITE" id="PS00552">
    <property type="entry name" value="HTH_MERR_1"/>
    <property type="match status" value="1"/>
</dbReference>
<dbReference type="PROSITE" id="PS50937">
    <property type="entry name" value="HTH_MERR_2"/>
    <property type="match status" value="1"/>
</dbReference>
<sequence>MRIGELSRVTGVSLRSLRYYEAKGLLVPDREENGYRVFNATAIERVNTIQFYLRLGFSTDEIEGFLNCVMKKKEAFCEEILPMYEQKLAEIDRQLHQLSEIRSNLIERIDVIKHEQVTQQFTSGESG</sequence>
<feature type="domain" description="HTH merR-type" evidence="4">
    <location>
        <begin position="1"/>
        <end position="68"/>
    </location>
</feature>
<proteinExistence type="predicted"/>
<dbReference type="PANTHER" id="PTHR30204:SF94">
    <property type="entry name" value="HEAVY METAL-DEPENDENT TRANSCRIPTIONAL REGULATOR HI_0293-RELATED"/>
    <property type="match status" value="1"/>
</dbReference>
<gene>
    <name evidence="5" type="ORF">ACFFK0_02405</name>
</gene>
<dbReference type="InterPro" id="IPR000551">
    <property type="entry name" value="MerR-type_HTH_dom"/>
</dbReference>
<accession>A0ABV6DF93</accession>
<reference evidence="5 6" key="1">
    <citation type="submission" date="2024-09" db="EMBL/GenBank/DDBJ databases">
        <authorList>
            <person name="Sun Q."/>
            <person name="Mori K."/>
        </authorList>
    </citation>
    <scope>NUCLEOTIDE SEQUENCE [LARGE SCALE GENOMIC DNA]</scope>
    <source>
        <strain evidence="5 6">CCM 7759</strain>
    </source>
</reference>
<dbReference type="RefSeq" id="WP_377468284.1">
    <property type="nucleotide sequence ID" value="NZ_JBHLWN010000014.1"/>
</dbReference>
<evidence type="ECO:0000256" key="2">
    <source>
        <dbReference type="ARBA" id="ARBA00023125"/>
    </source>
</evidence>
<keyword evidence="3" id="KW-0804">Transcription</keyword>
<dbReference type="Gene3D" id="1.10.1660.10">
    <property type="match status" value="1"/>
</dbReference>
<evidence type="ECO:0000256" key="3">
    <source>
        <dbReference type="ARBA" id="ARBA00023163"/>
    </source>
</evidence>
<keyword evidence="2" id="KW-0238">DNA-binding</keyword>
<dbReference type="SUPFAM" id="SSF46955">
    <property type="entry name" value="Putative DNA-binding domain"/>
    <property type="match status" value="1"/>
</dbReference>
<keyword evidence="1" id="KW-0805">Transcription regulation</keyword>
<evidence type="ECO:0000313" key="5">
    <source>
        <dbReference type="EMBL" id="MFC0211311.1"/>
    </source>
</evidence>
<protein>
    <submittedName>
        <fullName evidence="5">MerR family transcriptional regulator</fullName>
    </submittedName>
</protein>
<dbReference type="Pfam" id="PF13411">
    <property type="entry name" value="MerR_1"/>
    <property type="match status" value="1"/>
</dbReference>
<evidence type="ECO:0000256" key="1">
    <source>
        <dbReference type="ARBA" id="ARBA00023015"/>
    </source>
</evidence>
<evidence type="ECO:0000259" key="4">
    <source>
        <dbReference type="PROSITE" id="PS50937"/>
    </source>
</evidence>
<dbReference type="CDD" id="cd01282">
    <property type="entry name" value="HTH_MerR-like_sg3"/>
    <property type="match status" value="1"/>
</dbReference>
<dbReference type="InterPro" id="IPR047057">
    <property type="entry name" value="MerR_fam"/>
</dbReference>
<dbReference type="InterPro" id="IPR009061">
    <property type="entry name" value="DNA-bd_dom_put_sf"/>
</dbReference>
<dbReference type="PANTHER" id="PTHR30204">
    <property type="entry name" value="REDOX-CYCLING DRUG-SENSING TRANSCRIPTIONAL ACTIVATOR SOXR"/>
    <property type="match status" value="1"/>
</dbReference>
<comment type="caution">
    <text evidence="5">The sequence shown here is derived from an EMBL/GenBank/DDBJ whole genome shotgun (WGS) entry which is preliminary data.</text>
</comment>